<protein>
    <submittedName>
        <fullName evidence="2">Uncharacterized protein</fullName>
    </submittedName>
</protein>
<feature type="region of interest" description="Disordered" evidence="1">
    <location>
        <begin position="38"/>
        <end position="57"/>
    </location>
</feature>
<proteinExistence type="predicted"/>
<evidence type="ECO:0000256" key="1">
    <source>
        <dbReference type="SAM" id="MobiDB-lite"/>
    </source>
</evidence>
<evidence type="ECO:0000313" key="3">
    <source>
        <dbReference type="Proteomes" id="UP001272137"/>
    </source>
</evidence>
<reference evidence="2" key="1">
    <citation type="submission" date="2018-08" db="EMBL/GenBank/DDBJ databases">
        <title>Identification of Burkholderia cepacia strains that express a Burkholderia pseudomallei-like capsular polysaccharide.</title>
        <authorList>
            <person name="Burtnick M.N."/>
            <person name="Vongsouvath M."/>
            <person name="Newton P."/>
            <person name="Wuthiekanun V."/>
            <person name="Limmathurotsakul D."/>
            <person name="Brett P.J."/>
            <person name="Chantratita N."/>
            <person name="Dance D.A."/>
        </authorList>
    </citation>
    <scope>NUCLEOTIDE SEQUENCE</scope>
    <source>
        <strain evidence="2">SBXCC001</strain>
    </source>
</reference>
<gene>
    <name evidence="2" type="ORF">C7S16_4312</name>
</gene>
<dbReference type="Proteomes" id="UP001272137">
    <property type="component" value="Unassembled WGS sequence"/>
</dbReference>
<accession>A0AAW9CR82</accession>
<dbReference type="EMBL" id="QXCT01000001">
    <property type="protein sequence ID" value="MDW9253094.1"/>
    <property type="molecule type" value="Genomic_DNA"/>
</dbReference>
<dbReference type="AlphaFoldDB" id="A0AAW9CR82"/>
<comment type="caution">
    <text evidence="2">The sequence shown here is derived from an EMBL/GenBank/DDBJ whole genome shotgun (WGS) entry which is preliminary data.</text>
</comment>
<feature type="compositionally biased region" description="Basic residues" evidence="1">
    <location>
        <begin position="46"/>
        <end position="57"/>
    </location>
</feature>
<sequence>MYNFASTDFARQSVFFSNVQSNASCLSATRGPRRSIVRTSKGIGRGGRRAARMRAVP</sequence>
<organism evidence="2 3">
    <name type="scientific">Burkholderia thailandensis</name>
    <dbReference type="NCBI Taxonomy" id="57975"/>
    <lineage>
        <taxon>Bacteria</taxon>
        <taxon>Pseudomonadati</taxon>
        <taxon>Pseudomonadota</taxon>
        <taxon>Betaproteobacteria</taxon>
        <taxon>Burkholderiales</taxon>
        <taxon>Burkholderiaceae</taxon>
        <taxon>Burkholderia</taxon>
        <taxon>pseudomallei group</taxon>
    </lineage>
</organism>
<name>A0AAW9CR82_BURTH</name>
<evidence type="ECO:0000313" key="2">
    <source>
        <dbReference type="EMBL" id="MDW9253094.1"/>
    </source>
</evidence>